<keyword evidence="2" id="KW-0328">Glycosyltransferase</keyword>
<keyword evidence="3" id="KW-1185">Reference proteome</keyword>
<keyword evidence="2" id="KW-0808">Transferase</keyword>
<evidence type="ECO:0000256" key="1">
    <source>
        <dbReference type="SAM" id="Phobius"/>
    </source>
</evidence>
<dbReference type="EMBL" id="JAWWNJ010000013">
    <property type="protein sequence ID" value="KAK7042045.1"/>
    <property type="molecule type" value="Genomic_DNA"/>
</dbReference>
<proteinExistence type="predicted"/>
<reference evidence="2 3" key="1">
    <citation type="journal article" date="2024" name="J Genomics">
        <title>Draft genome sequencing and assembly of Favolaschia claudopus CIRM-BRFM 2984 isolated from oak limbs.</title>
        <authorList>
            <person name="Navarro D."/>
            <person name="Drula E."/>
            <person name="Chaduli D."/>
            <person name="Cazenave R."/>
            <person name="Ahrendt S."/>
            <person name="Wang J."/>
            <person name="Lipzen A."/>
            <person name="Daum C."/>
            <person name="Barry K."/>
            <person name="Grigoriev I.V."/>
            <person name="Favel A."/>
            <person name="Rosso M.N."/>
            <person name="Martin F."/>
        </authorList>
    </citation>
    <scope>NUCLEOTIDE SEQUENCE [LARGE SCALE GENOMIC DNA]</scope>
    <source>
        <strain evidence="2 3">CIRM-BRFM 2984</strain>
    </source>
</reference>
<accession>A0AAW0CSU8</accession>
<feature type="transmembrane region" description="Helical" evidence="1">
    <location>
        <begin position="20"/>
        <end position="38"/>
    </location>
</feature>
<feature type="transmembrane region" description="Helical" evidence="1">
    <location>
        <begin position="82"/>
        <end position="105"/>
    </location>
</feature>
<organism evidence="2 3">
    <name type="scientific">Favolaschia claudopus</name>
    <dbReference type="NCBI Taxonomy" id="2862362"/>
    <lineage>
        <taxon>Eukaryota</taxon>
        <taxon>Fungi</taxon>
        <taxon>Dikarya</taxon>
        <taxon>Basidiomycota</taxon>
        <taxon>Agaricomycotina</taxon>
        <taxon>Agaricomycetes</taxon>
        <taxon>Agaricomycetidae</taxon>
        <taxon>Agaricales</taxon>
        <taxon>Marasmiineae</taxon>
        <taxon>Mycenaceae</taxon>
        <taxon>Favolaschia</taxon>
    </lineage>
</organism>
<dbReference type="InterPro" id="IPR021047">
    <property type="entry name" value="Mannosyltransferase_CMT1"/>
</dbReference>
<dbReference type="PANTHER" id="PTHR34144">
    <property type="entry name" value="CHROMOSOME 8, WHOLE GENOME SHOTGUN SEQUENCE"/>
    <property type="match status" value="1"/>
</dbReference>
<keyword evidence="1" id="KW-1133">Transmembrane helix</keyword>
<keyword evidence="1" id="KW-0472">Membrane</keyword>
<feature type="transmembrane region" description="Helical" evidence="1">
    <location>
        <begin position="45"/>
        <end position="62"/>
    </location>
</feature>
<comment type="caution">
    <text evidence="2">The sequence shown here is derived from an EMBL/GenBank/DDBJ whole genome shotgun (WGS) entry which is preliminary data.</text>
</comment>
<evidence type="ECO:0000313" key="2">
    <source>
        <dbReference type="EMBL" id="KAK7042045.1"/>
    </source>
</evidence>
<dbReference type="Pfam" id="PF11735">
    <property type="entry name" value="CAP59_mtransfer"/>
    <property type="match status" value="1"/>
</dbReference>
<dbReference type="PANTHER" id="PTHR34144:SF7">
    <property type="entry name" value="EXPORT PROTEIN (CAP59), PUTATIVE (AFU_ORTHOLOGUE AFUA_7G05020)-RELATED"/>
    <property type="match status" value="1"/>
</dbReference>
<dbReference type="Proteomes" id="UP001362999">
    <property type="component" value="Unassembled WGS sequence"/>
</dbReference>
<dbReference type="AlphaFoldDB" id="A0AAW0CSU8"/>
<dbReference type="GO" id="GO:0016757">
    <property type="term" value="F:glycosyltransferase activity"/>
    <property type="evidence" value="ECO:0007669"/>
    <property type="project" value="UniProtKB-KW"/>
</dbReference>
<sequence>MPPPTSPWSWTESASSHYHRFGVLALLTFASKVIFRLLLQLTWKFAPALCYALIFYLCRRQWLIKMNGIWPPAFPLPRTMFVLFLVATPLWGLAMTTFYSCRWLWTRRTHPKYSSHELPIDLQPLMPAEAYGEDEQLRVNSPSYNGMTLRRILRTPWILYLSLALFGLYMLATYEQPVDHRFKSAVELANRDPRKAGYAKAEKIFIAAMFHDNALVLPYWIKQVTKLIHYLGPNNVFVSIVESYSSDDSPVLLDAFDEQLKQMNVARRILTRDTALLRPPSMATALPRINFLSATRNRVLEPLLRRGGYERVLFSNDVFVEAEAMVELLNTNGGQYDMACGLDLSYWGLYDQWVIRDRLGRIASTIWPYFLEDAGFKAVMADQPAPVYTCWNGIAAIAADPFLPPHLRRQGILSESPLPRPLPANHPSYPLPVNSTPAATPPLRFRPTGKNEPCFSSESFNLPYDLRRVFDLKKIYVNPRVINSYVWEHYVWFKYFTRHWAVKWWIESVENGSGMHLRKLVLGNPDLVWQWEGGECHPGF</sequence>
<evidence type="ECO:0000313" key="3">
    <source>
        <dbReference type="Proteomes" id="UP001362999"/>
    </source>
</evidence>
<gene>
    <name evidence="2" type="ORF">R3P38DRAFT_304282</name>
</gene>
<protein>
    <submittedName>
        <fullName evidence="2">Cryptococcal mannosyltransferase 1-domain-containing protein</fullName>
    </submittedName>
</protein>
<name>A0AAW0CSU8_9AGAR</name>
<feature type="transmembrane region" description="Helical" evidence="1">
    <location>
        <begin position="157"/>
        <end position="174"/>
    </location>
</feature>
<keyword evidence="1" id="KW-0812">Transmembrane</keyword>